<dbReference type="AlphaFoldDB" id="A0A397IX82"/>
<dbReference type="OrthoDB" id="2408226at2759"/>
<comment type="caution">
    <text evidence="2">The sequence shown here is derived from an EMBL/GenBank/DDBJ whole genome shotgun (WGS) entry which is preliminary data.</text>
</comment>
<dbReference type="EMBL" id="PQFF01000143">
    <property type="protein sequence ID" value="RHZ79008.1"/>
    <property type="molecule type" value="Genomic_DNA"/>
</dbReference>
<proteinExistence type="predicted"/>
<reference evidence="2 3" key="1">
    <citation type="submission" date="2018-08" db="EMBL/GenBank/DDBJ databases">
        <title>Genome and evolution of the arbuscular mycorrhizal fungus Diversispora epigaea (formerly Glomus versiforme) and its bacterial endosymbionts.</title>
        <authorList>
            <person name="Sun X."/>
            <person name="Fei Z."/>
            <person name="Harrison M."/>
        </authorList>
    </citation>
    <scope>NUCLEOTIDE SEQUENCE [LARGE SCALE GENOMIC DNA]</scope>
    <source>
        <strain evidence="2 3">IT104</strain>
    </source>
</reference>
<organism evidence="2 3">
    <name type="scientific">Diversispora epigaea</name>
    <dbReference type="NCBI Taxonomy" id="1348612"/>
    <lineage>
        <taxon>Eukaryota</taxon>
        <taxon>Fungi</taxon>
        <taxon>Fungi incertae sedis</taxon>
        <taxon>Mucoromycota</taxon>
        <taxon>Glomeromycotina</taxon>
        <taxon>Glomeromycetes</taxon>
        <taxon>Diversisporales</taxon>
        <taxon>Diversisporaceae</taxon>
        <taxon>Diversispora</taxon>
    </lineage>
</organism>
<dbReference type="Proteomes" id="UP000266861">
    <property type="component" value="Unassembled WGS sequence"/>
</dbReference>
<accession>A0A397IX82</accession>
<keyword evidence="3" id="KW-1185">Reference proteome</keyword>
<evidence type="ECO:0000256" key="1">
    <source>
        <dbReference type="SAM" id="MobiDB-lite"/>
    </source>
</evidence>
<feature type="region of interest" description="Disordered" evidence="1">
    <location>
        <begin position="94"/>
        <end position="119"/>
    </location>
</feature>
<feature type="compositionally biased region" description="Acidic residues" evidence="1">
    <location>
        <begin position="103"/>
        <end position="119"/>
    </location>
</feature>
<gene>
    <name evidence="2" type="ORF">Glove_152g3</name>
</gene>
<name>A0A397IX82_9GLOM</name>
<sequence>MLLKKHHQLRGTAASTYRKALFSIFGEKELPYIQSTDDHNVIVTWKASPQKAFAIVTCENFLNPKLSNIISKEKIIKLLLLIFEEQIKNGESLHREINHSTENEDEDDEDDEAFINEEE</sequence>
<protein>
    <submittedName>
        <fullName evidence="2">Uncharacterized protein</fullName>
    </submittedName>
</protein>
<evidence type="ECO:0000313" key="3">
    <source>
        <dbReference type="Proteomes" id="UP000266861"/>
    </source>
</evidence>
<evidence type="ECO:0000313" key="2">
    <source>
        <dbReference type="EMBL" id="RHZ79008.1"/>
    </source>
</evidence>